<sequence>MIRFCLPGLFLLAALFHTPAFAQEIASAYTKHDYETCRELPSPEPDVIDLRECDGFGGFKVRWGGAPDATWIEFAASETAQDLKLGSFFVVGTTIEWRGPVKNGVIQPQTAIVRYHTGSSIQSQPHSSLVIYRLTGTPCAVSTLPGSTPKANEVARLTADETGEDTPCY</sequence>
<protein>
    <submittedName>
        <fullName evidence="2">Uncharacterized protein</fullName>
    </submittedName>
</protein>
<evidence type="ECO:0000256" key="1">
    <source>
        <dbReference type="SAM" id="SignalP"/>
    </source>
</evidence>
<keyword evidence="1" id="KW-0732">Signal</keyword>
<feature type="signal peptide" evidence="1">
    <location>
        <begin position="1"/>
        <end position="22"/>
    </location>
</feature>
<gene>
    <name evidence="2" type="ORF">IZ6_14500</name>
</gene>
<accession>A0A6S6QSY6</accession>
<keyword evidence="3" id="KW-1185">Reference proteome</keyword>
<proteinExistence type="predicted"/>
<dbReference type="EMBL" id="AP023361">
    <property type="protein sequence ID" value="BCJ90715.1"/>
    <property type="molecule type" value="Genomic_DNA"/>
</dbReference>
<name>A0A6S6QSY6_9HYPH</name>
<reference evidence="2 3" key="1">
    <citation type="submission" date="2020-08" db="EMBL/GenBank/DDBJ databases">
        <title>Genome sequence of Rhizobiales bacterium strain IZ6.</title>
        <authorList>
            <person name="Nakai R."/>
            <person name="Naganuma T."/>
        </authorList>
    </citation>
    <scope>NUCLEOTIDE SEQUENCE [LARGE SCALE GENOMIC DNA]</scope>
    <source>
        <strain evidence="2 3">IZ6</strain>
    </source>
</reference>
<evidence type="ECO:0000313" key="3">
    <source>
        <dbReference type="Proteomes" id="UP000515317"/>
    </source>
</evidence>
<dbReference type="RefSeq" id="WP_222877328.1">
    <property type="nucleotide sequence ID" value="NZ_AP023361.1"/>
</dbReference>
<organism evidence="2 3">
    <name type="scientific">Terrihabitans soli</name>
    <dbReference type="NCBI Taxonomy" id="708113"/>
    <lineage>
        <taxon>Bacteria</taxon>
        <taxon>Pseudomonadati</taxon>
        <taxon>Pseudomonadota</taxon>
        <taxon>Alphaproteobacteria</taxon>
        <taxon>Hyphomicrobiales</taxon>
        <taxon>Terrihabitans</taxon>
    </lineage>
</organism>
<feature type="chain" id="PRO_5027968674" evidence="1">
    <location>
        <begin position="23"/>
        <end position="169"/>
    </location>
</feature>
<evidence type="ECO:0000313" key="2">
    <source>
        <dbReference type="EMBL" id="BCJ90715.1"/>
    </source>
</evidence>
<dbReference type="AlphaFoldDB" id="A0A6S6QSY6"/>
<dbReference type="KEGG" id="tso:IZ6_14500"/>
<dbReference type="Proteomes" id="UP000515317">
    <property type="component" value="Chromosome"/>
</dbReference>